<feature type="active site" evidence="9">
    <location>
        <position position="357"/>
    </location>
</feature>
<evidence type="ECO:0000256" key="2">
    <source>
        <dbReference type="ARBA" id="ARBA00012573"/>
    </source>
</evidence>
<dbReference type="Pfam" id="PF01974">
    <property type="entry name" value="tRNA_int_endo"/>
    <property type="match status" value="1"/>
</dbReference>
<dbReference type="Proteomes" id="UP001306508">
    <property type="component" value="Unassembled WGS sequence"/>
</dbReference>
<feature type="active site" evidence="9">
    <location>
        <position position="318"/>
    </location>
</feature>
<evidence type="ECO:0000256" key="6">
    <source>
        <dbReference type="ARBA" id="ARBA00062061"/>
    </source>
</evidence>
<dbReference type="InterPro" id="IPR011856">
    <property type="entry name" value="tRNA_endonuc-like_dom_sf"/>
</dbReference>
<dbReference type="PANTHER" id="PTHR21227">
    <property type="entry name" value="TRNA-SPLICING ENDONUCLEASE SUBUNIT SEN2"/>
    <property type="match status" value="1"/>
</dbReference>
<protein>
    <recommendedName>
        <fullName evidence="7 8">tRNA-splicing endonuclease subunit Sen2</fullName>
        <ecNumber evidence="2 8">4.6.1.16</ecNumber>
    </recommendedName>
</protein>
<dbReference type="Gene3D" id="3.40.1350.10">
    <property type="match status" value="1"/>
</dbReference>
<dbReference type="PIRSF" id="PIRSF011789">
    <property type="entry name" value="tRNA_splic_SEN2"/>
    <property type="match status" value="1"/>
</dbReference>
<sequence>MAKHNSRLNNVRYKYPLPIHPVETTLPLPELLPHNPFSWIYWFYKYYRLVYSNNEDNLLETKITIDVIGGDSFPHIMVRDKNDMLYLWENGFFGTGTLSRSEPTWYTRMNQIVNGDITLNTGDINELEQITRRRRLERLEFKKLREKLQMELLELKKQSALSGSDIDSNGGLDETESLKRINDLLLKQREQLRDFKALQESYNKQNIGIHDNVMDNLKFDYESLLDENGDLLSLESLELMPVEATFLSFALPVLNITPRELFRKILPNNDNSSYDTVHSFIIHYVAYHFYRSHGWCVRSGIKFGCDYLLYKRGPPFHHAEFCINVMDNDPLYYRSNKNMHDYTWYSRISRVIGGAKKTLILSYVTRQTTKKQIMEWWIKGQYHKVFNSYEISEIIYKRWVPGRNRD</sequence>
<dbReference type="InterPro" id="IPR006676">
    <property type="entry name" value="tRNA_splic"/>
</dbReference>
<keyword evidence="4 8" id="KW-0456">Lyase</keyword>
<feature type="domain" description="tRNA intron endonuclease catalytic" evidence="11">
    <location>
        <begin position="280"/>
        <end position="368"/>
    </location>
</feature>
<dbReference type="GO" id="GO:0005737">
    <property type="term" value="C:cytoplasm"/>
    <property type="evidence" value="ECO:0007669"/>
    <property type="project" value="TreeGrafter"/>
</dbReference>
<accession>A0AAN7WFJ3</accession>
<dbReference type="PANTHER" id="PTHR21227:SF0">
    <property type="entry name" value="TRNA-SPLICING ENDONUCLEASE SUBUNIT SEN2"/>
    <property type="match status" value="1"/>
</dbReference>
<name>A0AAN7WFJ3_9SACH</name>
<evidence type="ECO:0000256" key="10">
    <source>
        <dbReference type="SAM" id="Coils"/>
    </source>
</evidence>
<evidence type="ECO:0000256" key="3">
    <source>
        <dbReference type="ARBA" id="ARBA00022694"/>
    </source>
</evidence>
<evidence type="ECO:0000256" key="9">
    <source>
        <dbReference type="PIRSR" id="PIRSR011789-1"/>
    </source>
</evidence>
<comment type="function">
    <text evidence="5">Constitutes one of the two catalytic subunit of the tRNA-splicing endonuclease complex, a complex responsible for identification and cleavage of the splice sites in pre-tRNA. It cleaves pre-tRNA at the 5'- and 3'-splice sites to release the intron. The products are an intron and two tRNA half-molecules bearing 2',3'-cyclic phosphate and 5'-OH termini. There are no conserved sequences at the splice sites, but the intron is invariably located at the same site in the gene, placing the splice sites an invariant distance from the constant structural features of the tRNA body. This subunit may anchor the endonuclease complex to the nuclear membrane. Probably carries the active site for 5'-splice site cleavage.</text>
</comment>
<evidence type="ECO:0000256" key="7">
    <source>
        <dbReference type="ARBA" id="ARBA00071058"/>
    </source>
</evidence>
<comment type="caution">
    <text evidence="12">The sequence shown here is derived from an EMBL/GenBank/DDBJ whole genome shotgun (WGS) entry which is preliminary data.</text>
</comment>
<comment type="similarity">
    <text evidence="1 8">Belongs to the tRNA-intron endonuclease family.</text>
</comment>
<keyword evidence="13" id="KW-1185">Reference proteome</keyword>
<keyword evidence="10" id="KW-0175">Coiled coil</keyword>
<dbReference type="InterPro" id="IPR036167">
    <property type="entry name" value="tRNA_intron_Endo_cat-like_sf"/>
</dbReference>
<organism evidence="12 13">
    <name type="scientific">Arxiozyma heterogenica</name>
    <dbReference type="NCBI Taxonomy" id="278026"/>
    <lineage>
        <taxon>Eukaryota</taxon>
        <taxon>Fungi</taxon>
        <taxon>Dikarya</taxon>
        <taxon>Ascomycota</taxon>
        <taxon>Saccharomycotina</taxon>
        <taxon>Saccharomycetes</taxon>
        <taxon>Saccharomycetales</taxon>
        <taxon>Saccharomycetaceae</taxon>
        <taxon>Arxiozyma</taxon>
    </lineage>
</organism>
<dbReference type="GO" id="GO:0000213">
    <property type="term" value="F:tRNA-intron lyase activity"/>
    <property type="evidence" value="ECO:0007669"/>
    <property type="project" value="UniProtKB-UniRule"/>
</dbReference>
<evidence type="ECO:0000256" key="5">
    <source>
        <dbReference type="ARBA" id="ARBA00054838"/>
    </source>
</evidence>
<evidence type="ECO:0000313" key="12">
    <source>
        <dbReference type="EMBL" id="KAK5778763.1"/>
    </source>
</evidence>
<dbReference type="CDD" id="cd22363">
    <property type="entry name" value="tRNA-intron_lyase_C"/>
    <property type="match status" value="1"/>
</dbReference>
<dbReference type="NCBIfam" id="TIGR00324">
    <property type="entry name" value="endA"/>
    <property type="match status" value="1"/>
</dbReference>
<proteinExistence type="inferred from homology"/>
<reference evidence="13" key="1">
    <citation type="submission" date="2023-07" db="EMBL/GenBank/DDBJ databases">
        <title>A draft genome of Kazachstania heterogenica Y-27499.</title>
        <authorList>
            <person name="Donic C."/>
            <person name="Kralova J.S."/>
            <person name="Fidel L."/>
            <person name="Ben-Dor S."/>
            <person name="Jung S."/>
        </authorList>
    </citation>
    <scope>NUCLEOTIDE SEQUENCE [LARGE SCALE GENOMIC DNA]</scope>
    <source>
        <strain evidence="13">Y27499</strain>
    </source>
</reference>
<dbReference type="SUPFAM" id="SSF53032">
    <property type="entry name" value="tRNA-intron endonuclease catalytic domain-like"/>
    <property type="match status" value="1"/>
</dbReference>
<feature type="coiled-coil region" evidence="10">
    <location>
        <begin position="127"/>
        <end position="158"/>
    </location>
</feature>
<dbReference type="EMBL" id="JAWIZZ010000051">
    <property type="protein sequence ID" value="KAK5778763.1"/>
    <property type="molecule type" value="Genomic_DNA"/>
</dbReference>
<gene>
    <name evidence="12" type="ORF">RI543_003686</name>
</gene>
<evidence type="ECO:0000313" key="13">
    <source>
        <dbReference type="Proteomes" id="UP001306508"/>
    </source>
</evidence>
<dbReference type="InterPro" id="IPR006677">
    <property type="entry name" value="tRNA_intron_Endonuc_cat-like"/>
</dbReference>
<dbReference type="EC" id="4.6.1.16" evidence="2 8"/>
<evidence type="ECO:0000256" key="4">
    <source>
        <dbReference type="ARBA" id="ARBA00023239"/>
    </source>
</evidence>
<dbReference type="GO" id="GO:0003676">
    <property type="term" value="F:nucleic acid binding"/>
    <property type="evidence" value="ECO:0007669"/>
    <property type="project" value="InterPro"/>
</dbReference>
<dbReference type="FunFam" id="3.40.1350.10:FF:000011">
    <property type="entry name" value="tRNA-splicing endonuclease subunit Sen2"/>
    <property type="match status" value="1"/>
</dbReference>
<keyword evidence="3 8" id="KW-0819">tRNA processing</keyword>
<dbReference type="AlphaFoldDB" id="A0AAN7WFJ3"/>
<evidence type="ECO:0000256" key="8">
    <source>
        <dbReference type="PIRNR" id="PIRNR011789"/>
    </source>
</evidence>
<feature type="active site" evidence="9">
    <location>
        <position position="310"/>
    </location>
</feature>
<evidence type="ECO:0000259" key="11">
    <source>
        <dbReference type="Pfam" id="PF01974"/>
    </source>
</evidence>
<dbReference type="InterPro" id="IPR016589">
    <property type="entry name" value="tRNA_splic_SEN2"/>
</dbReference>
<evidence type="ECO:0000256" key="1">
    <source>
        <dbReference type="ARBA" id="ARBA00008078"/>
    </source>
</evidence>
<dbReference type="GO" id="GO:0000379">
    <property type="term" value="P:tRNA-type intron splice site recognition and cleavage"/>
    <property type="evidence" value="ECO:0007669"/>
    <property type="project" value="TreeGrafter"/>
</dbReference>
<comment type="subunit">
    <text evidence="6">Heterotetramer composed of SEN2, SEN15, SEN34 and SEN54. Interacts directly with SEN54.</text>
</comment>
<dbReference type="GO" id="GO:0000214">
    <property type="term" value="C:tRNA-intron endonuclease complex"/>
    <property type="evidence" value="ECO:0007669"/>
    <property type="project" value="UniProtKB-UniRule"/>
</dbReference>